<dbReference type="Pfam" id="PF02416">
    <property type="entry name" value="TatA_B_E"/>
    <property type="match status" value="1"/>
</dbReference>
<gene>
    <name evidence="8" type="ORF">DI628_02970</name>
</gene>
<accession>A0A6N4RC67</accession>
<evidence type="ECO:0000256" key="3">
    <source>
        <dbReference type="ARBA" id="ARBA00022692"/>
    </source>
</evidence>
<evidence type="ECO:0000313" key="9">
    <source>
        <dbReference type="Proteomes" id="UP000320948"/>
    </source>
</evidence>
<evidence type="ECO:0000256" key="4">
    <source>
        <dbReference type="ARBA" id="ARBA00022927"/>
    </source>
</evidence>
<keyword evidence="2" id="KW-0813">Transport</keyword>
<reference evidence="8 9" key="1">
    <citation type="journal article" date="2017" name="Nat. Commun.">
        <title>In situ click chemistry generation of cyclooxygenase-2 inhibitors.</title>
        <authorList>
            <person name="Bhardwaj A."/>
            <person name="Kaur J."/>
            <person name="Wuest M."/>
            <person name="Wuest F."/>
        </authorList>
    </citation>
    <scope>NUCLEOTIDE SEQUENCE [LARGE SCALE GENOMIC DNA]</scope>
    <source>
        <strain evidence="8">S2_018_000_R2_106</strain>
    </source>
</reference>
<evidence type="ECO:0000256" key="7">
    <source>
        <dbReference type="ARBA" id="ARBA00023136"/>
    </source>
</evidence>
<dbReference type="Proteomes" id="UP000320948">
    <property type="component" value="Unassembled WGS sequence"/>
</dbReference>
<evidence type="ECO:0000256" key="2">
    <source>
        <dbReference type="ARBA" id="ARBA00022448"/>
    </source>
</evidence>
<keyword evidence="6" id="KW-0811">Translocation</keyword>
<comment type="subcellular location">
    <subcellularLocation>
        <location evidence="1">Membrane</location>
        <topology evidence="1">Single-pass membrane protein</topology>
    </subcellularLocation>
</comment>
<dbReference type="EMBL" id="VAFM01000001">
    <property type="protein sequence ID" value="TKW61602.1"/>
    <property type="molecule type" value="Genomic_DNA"/>
</dbReference>
<sequence>MFGEIGFAELLVVAALIIILTKPEDLPVIMRRAGLMYAYVHMYLQGVWLGWQEKLGLLNAPGPRKGDDA</sequence>
<evidence type="ECO:0000256" key="5">
    <source>
        <dbReference type="ARBA" id="ARBA00022989"/>
    </source>
</evidence>
<evidence type="ECO:0000313" key="8">
    <source>
        <dbReference type="EMBL" id="TKW61602.1"/>
    </source>
</evidence>
<comment type="caution">
    <text evidence="8">The sequence shown here is derived from an EMBL/GenBank/DDBJ whole genome shotgun (WGS) entry which is preliminary data.</text>
</comment>
<dbReference type="Gene3D" id="1.20.5.3310">
    <property type="match status" value="1"/>
</dbReference>
<name>A0A6N4RC67_BLAVI</name>
<dbReference type="AlphaFoldDB" id="A0A6N4RC67"/>
<keyword evidence="5" id="KW-1133">Transmembrane helix</keyword>
<protein>
    <recommendedName>
        <fullName evidence="10">Twin-arginine translocation protein TatB</fullName>
    </recommendedName>
</protein>
<keyword evidence="7" id="KW-0472">Membrane</keyword>
<keyword evidence="3" id="KW-0812">Transmembrane</keyword>
<organism evidence="8 9">
    <name type="scientific">Blastochloris viridis</name>
    <name type="common">Rhodopseudomonas viridis</name>
    <dbReference type="NCBI Taxonomy" id="1079"/>
    <lineage>
        <taxon>Bacteria</taxon>
        <taxon>Pseudomonadati</taxon>
        <taxon>Pseudomonadota</taxon>
        <taxon>Alphaproteobacteria</taxon>
        <taxon>Hyphomicrobiales</taxon>
        <taxon>Blastochloridaceae</taxon>
        <taxon>Blastochloris</taxon>
    </lineage>
</organism>
<proteinExistence type="predicted"/>
<dbReference type="InterPro" id="IPR003369">
    <property type="entry name" value="TatA/B/E"/>
</dbReference>
<keyword evidence="4" id="KW-0653">Protein transport</keyword>
<evidence type="ECO:0008006" key="10">
    <source>
        <dbReference type="Google" id="ProtNLM"/>
    </source>
</evidence>
<evidence type="ECO:0000256" key="1">
    <source>
        <dbReference type="ARBA" id="ARBA00004167"/>
    </source>
</evidence>
<evidence type="ECO:0000256" key="6">
    <source>
        <dbReference type="ARBA" id="ARBA00023010"/>
    </source>
</evidence>